<dbReference type="GO" id="GO:0004057">
    <property type="term" value="F:arginyl-tRNA--protein transferase activity"/>
    <property type="evidence" value="ECO:0007669"/>
    <property type="project" value="InterPro"/>
</dbReference>
<gene>
    <name evidence="4" type="primary">bpt</name>
    <name evidence="7" type="ORF">QGN29_13085</name>
</gene>
<protein>
    <recommendedName>
        <fullName evidence="4">Aspartate/glutamate leucyltransferase</fullName>
        <ecNumber evidence="4">2.3.2.29</ecNumber>
    </recommendedName>
</protein>
<reference evidence="7" key="1">
    <citation type="submission" date="2023-04" db="EMBL/GenBank/DDBJ databases">
        <title>Complete genome sequence of Temperatibacter marinus.</title>
        <authorList>
            <person name="Rong J.-C."/>
            <person name="Yi M.-L."/>
            <person name="Zhao Q."/>
        </authorList>
    </citation>
    <scope>NUCLEOTIDE SEQUENCE</scope>
    <source>
        <strain evidence="7">NBRC 110045</strain>
    </source>
</reference>
<evidence type="ECO:0000313" key="8">
    <source>
        <dbReference type="Proteomes" id="UP001268683"/>
    </source>
</evidence>
<feature type="domain" description="N-end aminoacyl transferase N-terminal" evidence="5">
    <location>
        <begin position="17"/>
        <end position="87"/>
    </location>
</feature>
<keyword evidence="1 4" id="KW-0963">Cytoplasm</keyword>
<dbReference type="HAMAP" id="MF_00689">
    <property type="entry name" value="Bpt"/>
    <property type="match status" value="1"/>
</dbReference>
<keyword evidence="8" id="KW-1185">Reference proteome</keyword>
<evidence type="ECO:0000313" key="7">
    <source>
        <dbReference type="EMBL" id="WND02481.1"/>
    </source>
</evidence>
<dbReference type="GO" id="GO:0071596">
    <property type="term" value="P:ubiquitin-dependent protein catabolic process via the N-end rule pathway"/>
    <property type="evidence" value="ECO:0007669"/>
    <property type="project" value="InterPro"/>
</dbReference>
<dbReference type="GO" id="GO:0005737">
    <property type="term" value="C:cytoplasm"/>
    <property type="evidence" value="ECO:0007669"/>
    <property type="project" value="UniProtKB-SubCell"/>
</dbReference>
<dbReference type="Proteomes" id="UP001268683">
    <property type="component" value="Chromosome"/>
</dbReference>
<dbReference type="PANTHER" id="PTHR21367">
    <property type="entry name" value="ARGININE-TRNA-PROTEIN TRANSFERASE 1"/>
    <property type="match status" value="1"/>
</dbReference>
<dbReference type="EC" id="2.3.2.29" evidence="4"/>
<comment type="catalytic activity">
    <reaction evidence="4">
        <text>N-terminal L-glutamyl-[protein] + L-leucyl-tRNA(Leu) = N-terminal L-leucyl-L-glutamyl-[protein] + tRNA(Leu) + H(+)</text>
        <dbReference type="Rhea" id="RHEA:50412"/>
        <dbReference type="Rhea" id="RHEA-COMP:9613"/>
        <dbReference type="Rhea" id="RHEA-COMP:9622"/>
        <dbReference type="Rhea" id="RHEA-COMP:12664"/>
        <dbReference type="Rhea" id="RHEA-COMP:12668"/>
        <dbReference type="ChEBI" id="CHEBI:15378"/>
        <dbReference type="ChEBI" id="CHEBI:64721"/>
        <dbReference type="ChEBI" id="CHEBI:78442"/>
        <dbReference type="ChEBI" id="CHEBI:78494"/>
        <dbReference type="ChEBI" id="CHEBI:133041"/>
        <dbReference type="EC" id="2.3.2.29"/>
    </reaction>
</comment>
<dbReference type="Pfam" id="PF04377">
    <property type="entry name" value="ATE_C"/>
    <property type="match status" value="1"/>
</dbReference>
<sequence length="237" mass="27096">MTDQGLQFPRFYVTAPSACPYIDGKIERKVFTELAGPDAHNVNEALSRIGFRRSQSVAYRPACENCAACISVRVVSEEFCPSTSQKRILKNNRDIKSAVVPAEITDEHYALLKVYLEARHQDGSMADMTYDDFQEMVESSTVDTFLIEYRETLTGALIGLALTDEHSDGLSMVYSLFDPKHDKRSMGSYMILDHITRAQKAVRPYIYLGYWIEDSRKMSYKEKFQPLEKLGPDGWYR</sequence>
<evidence type="ECO:0000259" key="6">
    <source>
        <dbReference type="Pfam" id="PF04377"/>
    </source>
</evidence>
<comment type="catalytic activity">
    <reaction evidence="4">
        <text>N-terminal L-aspartyl-[protein] + L-leucyl-tRNA(Leu) = N-terminal L-leucyl-L-aspartyl-[protein] + tRNA(Leu) + H(+)</text>
        <dbReference type="Rhea" id="RHEA:50420"/>
        <dbReference type="Rhea" id="RHEA-COMP:9613"/>
        <dbReference type="Rhea" id="RHEA-COMP:9622"/>
        <dbReference type="Rhea" id="RHEA-COMP:12669"/>
        <dbReference type="Rhea" id="RHEA-COMP:12674"/>
        <dbReference type="ChEBI" id="CHEBI:15378"/>
        <dbReference type="ChEBI" id="CHEBI:64720"/>
        <dbReference type="ChEBI" id="CHEBI:78442"/>
        <dbReference type="ChEBI" id="CHEBI:78494"/>
        <dbReference type="ChEBI" id="CHEBI:133042"/>
        <dbReference type="EC" id="2.3.2.29"/>
    </reaction>
</comment>
<dbReference type="InterPro" id="IPR030700">
    <property type="entry name" value="N-end_Aminoacyl_Trfase"/>
</dbReference>
<comment type="subcellular location">
    <subcellularLocation>
        <location evidence="4">Cytoplasm</location>
    </subcellularLocation>
</comment>
<dbReference type="NCBIfam" id="NF002342">
    <property type="entry name" value="PRK01305.1-3"/>
    <property type="match status" value="1"/>
</dbReference>
<dbReference type="InterPro" id="IPR017138">
    <property type="entry name" value="Asp_Glu_LeuTrfase"/>
</dbReference>
<accession>A0AA52H8U6</accession>
<dbReference type="GO" id="GO:0008914">
    <property type="term" value="F:leucyl-tRNA--protein transferase activity"/>
    <property type="evidence" value="ECO:0007669"/>
    <property type="project" value="UniProtKB-UniRule"/>
</dbReference>
<comment type="function">
    <text evidence="4">Functions in the N-end rule pathway of protein degradation where it conjugates Leu from its aminoacyl-tRNA to the N-termini of proteins containing an N-terminal aspartate or glutamate.</text>
</comment>
<evidence type="ECO:0000259" key="5">
    <source>
        <dbReference type="Pfam" id="PF04376"/>
    </source>
</evidence>
<name>A0AA52H8U6_9PROT</name>
<dbReference type="RefSeq" id="WP_310798316.1">
    <property type="nucleotide sequence ID" value="NZ_CP123872.1"/>
</dbReference>
<evidence type="ECO:0000256" key="3">
    <source>
        <dbReference type="ARBA" id="ARBA00023315"/>
    </source>
</evidence>
<organism evidence="7 8">
    <name type="scientific">Temperatibacter marinus</name>
    <dbReference type="NCBI Taxonomy" id="1456591"/>
    <lineage>
        <taxon>Bacteria</taxon>
        <taxon>Pseudomonadati</taxon>
        <taxon>Pseudomonadota</taxon>
        <taxon>Alphaproteobacteria</taxon>
        <taxon>Kordiimonadales</taxon>
        <taxon>Temperatibacteraceae</taxon>
        <taxon>Temperatibacter</taxon>
    </lineage>
</organism>
<feature type="domain" description="N-end rule aminoacyl transferase C-terminal" evidence="6">
    <location>
        <begin position="107"/>
        <end position="230"/>
    </location>
</feature>
<dbReference type="KEGG" id="tmk:QGN29_13085"/>
<dbReference type="AlphaFoldDB" id="A0AA52H8U6"/>
<evidence type="ECO:0000256" key="2">
    <source>
        <dbReference type="ARBA" id="ARBA00022679"/>
    </source>
</evidence>
<keyword evidence="2 4" id="KW-0808">Transferase</keyword>
<dbReference type="NCBIfam" id="NF002343">
    <property type="entry name" value="PRK01305.1-4"/>
    <property type="match status" value="1"/>
</dbReference>
<dbReference type="NCBIfam" id="NF002346">
    <property type="entry name" value="PRK01305.2-3"/>
    <property type="match status" value="1"/>
</dbReference>
<dbReference type="NCBIfam" id="NF002341">
    <property type="entry name" value="PRK01305.1-1"/>
    <property type="match status" value="1"/>
</dbReference>
<dbReference type="SUPFAM" id="SSF55729">
    <property type="entry name" value="Acyl-CoA N-acyltransferases (Nat)"/>
    <property type="match status" value="1"/>
</dbReference>
<comment type="similarity">
    <text evidence="4">Belongs to the R-transferase family. Bpt subfamily.</text>
</comment>
<dbReference type="Pfam" id="PF04376">
    <property type="entry name" value="ATE_N"/>
    <property type="match status" value="1"/>
</dbReference>
<dbReference type="EMBL" id="CP123872">
    <property type="protein sequence ID" value="WND02481.1"/>
    <property type="molecule type" value="Genomic_DNA"/>
</dbReference>
<dbReference type="InterPro" id="IPR016181">
    <property type="entry name" value="Acyl_CoA_acyltransferase"/>
</dbReference>
<dbReference type="InterPro" id="IPR007472">
    <property type="entry name" value="N-end_Aminoacyl_Trfase_C"/>
</dbReference>
<dbReference type="PIRSF" id="PIRSF037208">
    <property type="entry name" value="ATE_pro_prd"/>
    <property type="match status" value="1"/>
</dbReference>
<dbReference type="PANTHER" id="PTHR21367:SF1">
    <property type="entry name" value="ARGINYL-TRNA--PROTEIN TRANSFERASE 1"/>
    <property type="match status" value="1"/>
</dbReference>
<evidence type="ECO:0000256" key="1">
    <source>
        <dbReference type="ARBA" id="ARBA00022490"/>
    </source>
</evidence>
<proteinExistence type="inferred from homology"/>
<evidence type="ECO:0000256" key="4">
    <source>
        <dbReference type="HAMAP-Rule" id="MF_00689"/>
    </source>
</evidence>
<keyword evidence="3 4" id="KW-0012">Acyltransferase</keyword>
<dbReference type="InterPro" id="IPR007471">
    <property type="entry name" value="N-end_Aminoacyl_Trfase_N"/>
</dbReference>